<dbReference type="EMBL" id="HF936526">
    <property type="protein sequence ID" value="CCX34368.1"/>
    <property type="molecule type" value="Genomic_DNA"/>
</dbReference>
<name>U4LXD7_PYROM</name>
<dbReference type="eggNOG" id="ENOG502RYAK">
    <property type="taxonomic scope" value="Eukaryota"/>
</dbReference>
<feature type="signal peptide" evidence="2">
    <location>
        <begin position="1"/>
        <end position="23"/>
    </location>
</feature>
<evidence type="ECO:0000313" key="4">
    <source>
        <dbReference type="Proteomes" id="UP000018144"/>
    </source>
</evidence>
<keyword evidence="1" id="KW-0472">Membrane</keyword>
<protein>
    <submittedName>
        <fullName evidence="3">Uncharacterized protein</fullName>
    </submittedName>
</protein>
<feature type="transmembrane region" description="Helical" evidence="1">
    <location>
        <begin position="447"/>
        <end position="466"/>
    </location>
</feature>
<feature type="transmembrane region" description="Helical" evidence="1">
    <location>
        <begin position="226"/>
        <end position="248"/>
    </location>
</feature>
<reference evidence="3 4" key="1">
    <citation type="journal article" date="2013" name="PLoS Genet.">
        <title>The genome and development-dependent transcriptomes of Pyronema confluens: a window into fungal evolution.</title>
        <authorList>
            <person name="Traeger S."/>
            <person name="Altegoer F."/>
            <person name="Freitag M."/>
            <person name="Gabaldon T."/>
            <person name="Kempken F."/>
            <person name="Kumar A."/>
            <person name="Marcet-Houben M."/>
            <person name="Poggeler S."/>
            <person name="Stajich J.E."/>
            <person name="Nowrousian M."/>
        </authorList>
    </citation>
    <scope>NUCLEOTIDE SEQUENCE [LARGE SCALE GENOMIC DNA]</scope>
    <source>
        <strain evidence="4">CBS 100304</strain>
        <tissue evidence="3">Vegetative mycelium</tissue>
    </source>
</reference>
<keyword evidence="1" id="KW-1133">Transmembrane helix</keyword>
<organism evidence="3 4">
    <name type="scientific">Pyronema omphalodes (strain CBS 100304)</name>
    <name type="common">Pyronema confluens</name>
    <dbReference type="NCBI Taxonomy" id="1076935"/>
    <lineage>
        <taxon>Eukaryota</taxon>
        <taxon>Fungi</taxon>
        <taxon>Dikarya</taxon>
        <taxon>Ascomycota</taxon>
        <taxon>Pezizomycotina</taxon>
        <taxon>Pezizomycetes</taxon>
        <taxon>Pezizales</taxon>
        <taxon>Pyronemataceae</taxon>
        <taxon>Pyronema</taxon>
    </lineage>
</organism>
<gene>
    <name evidence="3" type="ORF">PCON_03580</name>
</gene>
<sequence length="595" mass="67487">MTSTHRQILLLFLPFGVITAVLAGPNFTECKQKMLESGDEYHWRKAVVGLIGSQSSFNQALLYTTEGCLKVCGPGYELYPWPKIAETVTTWVLPSIGLLLQAPYESNSSAWTNIMLTIRWLGSPIASLTCTLWNISVTGKCALLADMSTPSTRSDKFLQLTGSTSSTFSQIRDSFYLLSVLNQYTFTSTPNLEYLLRFSLFDPSPQTVTLRTRLATTLRRQRRRGVVQVMITLFWFVVVLIISIHRAFGSLGENATAHDLALGLLLGWFPTLLATTVVDRNPMDPAHTRRKLNLFLETVQRNYPDKFRGKEIQTEVFGTFSGQGRQRWHYGAAHCILNNLEDRHLRAAGRDWHQLYTNGTIANDTDSMNLHWFDIREFNTAAFSALLLITSCTGAFCISFYTPTVGLGCRSGGYMIFCLLTLFSMAVELASWPFIGRMVTACPKTINRFLIALEAMSTGWLMYIIVAQTFGIYNTCECRSSLWGHGGGYMDFESVEFYKQLGVERSWMVGAIIGMLSIGAGMGYVTEQWLTQSWLWTAEYERALEGLEITRRWKWVTMPFRYSGRFVIHLMRMAQVWRRDRGYGSVEGRSVRWVA</sequence>
<accession>U4LXD7</accession>
<keyword evidence="4" id="KW-1185">Reference proteome</keyword>
<feature type="transmembrane region" description="Helical" evidence="1">
    <location>
        <begin position="413"/>
        <end position="435"/>
    </location>
</feature>
<keyword evidence="2" id="KW-0732">Signal</keyword>
<dbReference type="Proteomes" id="UP000018144">
    <property type="component" value="Unassembled WGS sequence"/>
</dbReference>
<feature type="transmembrane region" description="Helical" evidence="1">
    <location>
        <begin position="260"/>
        <end position="278"/>
    </location>
</feature>
<dbReference type="OMA" id="WHYGVAH"/>
<feature type="transmembrane region" description="Helical" evidence="1">
    <location>
        <begin position="507"/>
        <end position="525"/>
    </location>
</feature>
<feature type="chain" id="PRO_5004652489" evidence="2">
    <location>
        <begin position="24"/>
        <end position="595"/>
    </location>
</feature>
<evidence type="ECO:0000313" key="3">
    <source>
        <dbReference type="EMBL" id="CCX34368.1"/>
    </source>
</evidence>
<dbReference type="AlphaFoldDB" id="U4LXD7"/>
<proteinExistence type="predicted"/>
<evidence type="ECO:0000256" key="1">
    <source>
        <dbReference type="SAM" id="Phobius"/>
    </source>
</evidence>
<keyword evidence="1" id="KW-0812">Transmembrane</keyword>
<dbReference type="OrthoDB" id="5392263at2759"/>
<evidence type="ECO:0000256" key="2">
    <source>
        <dbReference type="SAM" id="SignalP"/>
    </source>
</evidence>
<feature type="transmembrane region" description="Helical" evidence="1">
    <location>
        <begin position="378"/>
        <end position="401"/>
    </location>
</feature>